<dbReference type="Proteomes" id="UP001223978">
    <property type="component" value="Unassembled WGS sequence"/>
</dbReference>
<keyword evidence="2" id="KW-1185">Reference proteome</keyword>
<dbReference type="Pfam" id="PF15575">
    <property type="entry name" value="Imm49"/>
    <property type="match status" value="1"/>
</dbReference>
<sequence>MVQDHTGFAISTTSNLGRGCRSRCREQARLTELCEVPLELLRESGTEYDDYAYHWIDALQSYWLERSGLLDKLKTAIQASHPDVVRFAGADLLDKILYPPINLFHRFLRKDQEGFNQALTEALELHKAYWTATEEREVSVEGHLALVPLAIACLAYDAGFPIAIESDYIPG</sequence>
<protein>
    <submittedName>
        <fullName evidence="1">Immunity 49 family protein</fullName>
    </submittedName>
</protein>
<proteinExistence type="predicted"/>
<name>A0ABT6S2J5_9ACTN</name>
<evidence type="ECO:0000313" key="2">
    <source>
        <dbReference type="Proteomes" id="UP001223978"/>
    </source>
</evidence>
<accession>A0ABT6S2J5</accession>
<evidence type="ECO:0000313" key="1">
    <source>
        <dbReference type="EMBL" id="MDI3402317.1"/>
    </source>
</evidence>
<comment type="caution">
    <text evidence="1">The sequence shown here is derived from an EMBL/GenBank/DDBJ whole genome shotgun (WGS) entry which is preliminary data.</text>
</comment>
<dbReference type="InterPro" id="IPR029074">
    <property type="entry name" value="Imm49"/>
</dbReference>
<reference evidence="1 2" key="1">
    <citation type="submission" date="2023-05" db="EMBL/GenBank/DDBJ databases">
        <title>Draft genome sequence of Streptomyces sp. B-S-A6 isolated from a cave soil in Thailand.</title>
        <authorList>
            <person name="Chamroensaksri N."/>
            <person name="Muangham S."/>
        </authorList>
    </citation>
    <scope>NUCLEOTIDE SEQUENCE [LARGE SCALE GENOMIC DNA]</scope>
    <source>
        <strain evidence="1 2">B-S-A6</strain>
    </source>
</reference>
<gene>
    <name evidence="1" type="ORF">QIS96_00495</name>
</gene>
<dbReference type="RefSeq" id="WP_282540279.1">
    <property type="nucleotide sequence ID" value="NZ_JASCIQ010000001.1"/>
</dbReference>
<dbReference type="EMBL" id="JASCIQ010000001">
    <property type="protein sequence ID" value="MDI3402317.1"/>
    <property type="molecule type" value="Genomic_DNA"/>
</dbReference>
<organism evidence="1 2">
    <name type="scientific">Streptomyces cavernicola</name>
    <dbReference type="NCBI Taxonomy" id="3043613"/>
    <lineage>
        <taxon>Bacteria</taxon>
        <taxon>Bacillati</taxon>
        <taxon>Actinomycetota</taxon>
        <taxon>Actinomycetes</taxon>
        <taxon>Kitasatosporales</taxon>
        <taxon>Streptomycetaceae</taxon>
        <taxon>Streptomyces</taxon>
    </lineage>
</organism>